<sequence>MQDTIATLCKGLPYFKRDGDTTYTNKRGNAVESASWPGGERYAFDFERCTVAKGWKQYDTKQDAWYFGVWVNLEQRQTFTYCEGDLSLVTCPDDEHLRAELADAARCYGDPPPAFVTYSFPDDSGIVTRTEVYDPRPEPTPA</sequence>
<evidence type="ECO:0000313" key="1">
    <source>
        <dbReference type="EMBL" id="KKL65238.1"/>
    </source>
</evidence>
<organism evidence="1">
    <name type="scientific">marine sediment metagenome</name>
    <dbReference type="NCBI Taxonomy" id="412755"/>
    <lineage>
        <taxon>unclassified sequences</taxon>
        <taxon>metagenomes</taxon>
        <taxon>ecological metagenomes</taxon>
    </lineage>
</organism>
<dbReference type="AlphaFoldDB" id="A0A0F9DTR6"/>
<reference evidence="1" key="1">
    <citation type="journal article" date="2015" name="Nature">
        <title>Complex archaea that bridge the gap between prokaryotes and eukaryotes.</title>
        <authorList>
            <person name="Spang A."/>
            <person name="Saw J.H."/>
            <person name="Jorgensen S.L."/>
            <person name="Zaremba-Niedzwiedzka K."/>
            <person name="Martijn J."/>
            <person name="Lind A.E."/>
            <person name="van Eijk R."/>
            <person name="Schleper C."/>
            <person name="Guy L."/>
            <person name="Ettema T.J."/>
        </authorList>
    </citation>
    <scope>NUCLEOTIDE SEQUENCE</scope>
</reference>
<dbReference type="EMBL" id="LAZR01027599">
    <property type="protein sequence ID" value="KKL65238.1"/>
    <property type="molecule type" value="Genomic_DNA"/>
</dbReference>
<comment type="caution">
    <text evidence="1">The sequence shown here is derived from an EMBL/GenBank/DDBJ whole genome shotgun (WGS) entry which is preliminary data.</text>
</comment>
<protein>
    <submittedName>
        <fullName evidence="1">Uncharacterized protein</fullName>
    </submittedName>
</protein>
<gene>
    <name evidence="1" type="ORF">LCGC14_2157000</name>
</gene>
<name>A0A0F9DTR6_9ZZZZ</name>
<accession>A0A0F9DTR6</accession>
<proteinExistence type="predicted"/>